<dbReference type="InterPro" id="IPR036770">
    <property type="entry name" value="Ankyrin_rpt-contain_sf"/>
</dbReference>
<name>A0A9W8B2W8_9FUNG</name>
<feature type="compositionally biased region" description="Polar residues" evidence="2">
    <location>
        <begin position="439"/>
        <end position="450"/>
    </location>
</feature>
<sequence>MRRFTLIDTLLRQGADPNSTNSYRETPLYAAVVYAFTQHVYALSTVETLLTHLGATLGLPNARGWTVLHFLANAAQTLSHEQAALVYLQGCLNQLATVSPKAFISPSIVWIRDDRQRTALDLTHPAADNPVRQLLQRFMHCYPAPPLRSFSHHSLPGGTPWGVPVDAQGHRTTDSSSPLPSPAASRRTSLCSNHSAVQSQRHPSPHRSASFSDAANESRAMLPSPIHLSLPDPHHLPSNRHSGPVTPAPPTPLNPLDHHRRRSLHLTQPTTPVPSRAGKPHSVTLSSTAAFHINGDPQLSLPPLRTPQSDSLGIRTTQTTNGSNHQPPEASQTTRPTTLMRVISSPPCMASSPRTLWNGNGAASSHQALSSARSSAQAGPPLGTFSPPRYTLGKSFQTSGGAKPLAKARKVGGARYHTLQSDQKLATADKPLSARPLVTPTSTNPSPDRYDQTVSTIMNHVTDVIHAKRKDHQAVQSRLQDEINTLAKTLQAVTEERQSIDQQAAHLRDQNQNSLQIDPSVQLQLPDSWAAAFATTSRTEPSTLPLAKGEPYIANLRQALQRFLAK</sequence>
<proteinExistence type="predicted"/>
<evidence type="ECO:0000256" key="2">
    <source>
        <dbReference type="SAM" id="MobiDB-lite"/>
    </source>
</evidence>
<evidence type="ECO:0000313" key="3">
    <source>
        <dbReference type="EMBL" id="KAJ1971261.1"/>
    </source>
</evidence>
<evidence type="ECO:0000256" key="1">
    <source>
        <dbReference type="SAM" id="Coils"/>
    </source>
</evidence>
<dbReference type="EMBL" id="JANBQB010001443">
    <property type="protein sequence ID" value="KAJ1971261.1"/>
    <property type="molecule type" value="Genomic_DNA"/>
</dbReference>
<feature type="region of interest" description="Disordered" evidence="2">
    <location>
        <begin position="413"/>
        <end position="450"/>
    </location>
</feature>
<dbReference type="Proteomes" id="UP001151582">
    <property type="component" value="Unassembled WGS sequence"/>
</dbReference>
<feature type="region of interest" description="Disordered" evidence="2">
    <location>
        <begin position="293"/>
        <end position="337"/>
    </location>
</feature>
<feature type="compositionally biased region" description="Low complexity" evidence="2">
    <location>
        <begin position="362"/>
        <end position="378"/>
    </location>
</feature>
<keyword evidence="4" id="KW-1185">Reference proteome</keyword>
<feature type="compositionally biased region" description="Polar residues" evidence="2">
    <location>
        <begin position="306"/>
        <end position="337"/>
    </location>
</feature>
<keyword evidence="1" id="KW-0175">Coiled coil</keyword>
<organism evidence="3 4">
    <name type="scientific">Dimargaris verticillata</name>
    <dbReference type="NCBI Taxonomy" id="2761393"/>
    <lineage>
        <taxon>Eukaryota</taxon>
        <taxon>Fungi</taxon>
        <taxon>Fungi incertae sedis</taxon>
        <taxon>Zoopagomycota</taxon>
        <taxon>Kickxellomycotina</taxon>
        <taxon>Dimargaritomycetes</taxon>
        <taxon>Dimargaritales</taxon>
        <taxon>Dimargaritaceae</taxon>
        <taxon>Dimargaris</taxon>
    </lineage>
</organism>
<dbReference type="Gene3D" id="1.25.40.20">
    <property type="entry name" value="Ankyrin repeat-containing domain"/>
    <property type="match status" value="1"/>
</dbReference>
<gene>
    <name evidence="3" type="ORF">H4R34_005800</name>
</gene>
<feature type="non-terminal residue" evidence="3">
    <location>
        <position position="566"/>
    </location>
</feature>
<feature type="compositionally biased region" description="Low complexity" evidence="2">
    <location>
        <begin position="174"/>
        <end position="189"/>
    </location>
</feature>
<dbReference type="AlphaFoldDB" id="A0A9W8B2W8"/>
<feature type="compositionally biased region" description="Polar residues" evidence="2">
    <location>
        <begin position="190"/>
        <end position="215"/>
    </location>
</feature>
<protein>
    <recommendedName>
        <fullName evidence="5">Ankyrin repeat-containing domain protein</fullName>
    </recommendedName>
</protein>
<dbReference type="SUPFAM" id="SSF48403">
    <property type="entry name" value="Ankyrin repeat"/>
    <property type="match status" value="1"/>
</dbReference>
<feature type="coiled-coil region" evidence="1">
    <location>
        <begin position="476"/>
        <end position="510"/>
    </location>
</feature>
<accession>A0A9W8B2W8</accession>
<feature type="region of interest" description="Disordered" evidence="2">
    <location>
        <begin position="153"/>
        <end position="258"/>
    </location>
</feature>
<reference evidence="3" key="1">
    <citation type="submission" date="2022-07" db="EMBL/GenBank/DDBJ databases">
        <title>Phylogenomic reconstructions and comparative analyses of Kickxellomycotina fungi.</title>
        <authorList>
            <person name="Reynolds N.K."/>
            <person name="Stajich J.E."/>
            <person name="Barry K."/>
            <person name="Grigoriev I.V."/>
            <person name="Crous P."/>
            <person name="Smith M.E."/>
        </authorList>
    </citation>
    <scope>NUCLEOTIDE SEQUENCE</scope>
    <source>
        <strain evidence="3">RSA 567</strain>
    </source>
</reference>
<comment type="caution">
    <text evidence="3">The sequence shown here is derived from an EMBL/GenBank/DDBJ whole genome shotgun (WGS) entry which is preliminary data.</text>
</comment>
<evidence type="ECO:0000313" key="4">
    <source>
        <dbReference type="Proteomes" id="UP001151582"/>
    </source>
</evidence>
<feature type="region of interest" description="Disordered" evidence="2">
    <location>
        <begin position="353"/>
        <end position="390"/>
    </location>
</feature>
<evidence type="ECO:0008006" key="5">
    <source>
        <dbReference type="Google" id="ProtNLM"/>
    </source>
</evidence>